<reference evidence="2" key="1">
    <citation type="submission" date="2022-01" db="EMBL/GenBank/DDBJ databases">
        <authorList>
            <person name="King R."/>
        </authorList>
    </citation>
    <scope>NUCLEOTIDE SEQUENCE</scope>
</reference>
<name>A0A9N9X3I5_PHACE</name>
<feature type="compositionally biased region" description="Polar residues" evidence="1">
    <location>
        <begin position="23"/>
        <end position="40"/>
    </location>
</feature>
<evidence type="ECO:0000313" key="2">
    <source>
        <dbReference type="EMBL" id="CAG9820810.1"/>
    </source>
</evidence>
<evidence type="ECO:0000256" key="1">
    <source>
        <dbReference type="SAM" id="MobiDB-lite"/>
    </source>
</evidence>
<reference evidence="2" key="2">
    <citation type="submission" date="2022-10" db="EMBL/GenBank/DDBJ databases">
        <authorList>
            <consortium name="ENA_rothamsted_submissions"/>
            <consortium name="culmorum"/>
            <person name="King R."/>
        </authorList>
    </citation>
    <scope>NUCLEOTIDE SEQUENCE</scope>
</reference>
<dbReference type="AlphaFoldDB" id="A0A9N9X3I5"/>
<proteinExistence type="predicted"/>
<feature type="region of interest" description="Disordered" evidence="1">
    <location>
        <begin position="1"/>
        <end position="96"/>
    </location>
</feature>
<keyword evidence="3" id="KW-1185">Reference proteome</keyword>
<dbReference type="EMBL" id="OU896710">
    <property type="protein sequence ID" value="CAG9820810.1"/>
    <property type="molecule type" value="Genomic_DNA"/>
</dbReference>
<dbReference type="Proteomes" id="UP001153737">
    <property type="component" value="Chromosome 4"/>
</dbReference>
<feature type="compositionally biased region" description="Polar residues" evidence="1">
    <location>
        <begin position="48"/>
        <end position="82"/>
    </location>
</feature>
<sequence length="116" mass="13283">MAELRARHPSSPPKDNQMPGPNYAQNSYGHNFNHSGQSFHIQGVHYPQNHNINSASSYVSQQNYPNVLPSNSRPDNLLQESAKNNDVREDPIEEEGEIKNKETLQFEEALKQWVNR</sequence>
<gene>
    <name evidence="2" type="ORF">PHAECO_LOCUS8618</name>
</gene>
<accession>A0A9N9X3I5</accession>
<dbReference type="OrthoDB" id="6779399at2759"/>
<evidence type="ECO:0000313" key="3">
    <source>
        <dbReference type="Proteomes" id="UP001153737"/>
    </source>
</evidence>
<protein>
    <submittedName>
        <fullName evidence="2">Uncharacterized protein</fullName>
    </submittedName>
</protein>
<organism evidence="2 3">
    <name type="scientific">Phaedon cochleariae</name>
    <name type="common">Mustard beetle</name>
    <dbReference type="NCBI Taxonomy" id="80249"/>
    <lineage>
        <taxon>Eukaryota</taxon>
        <taxon>Metazoa</taxon>
        <taxon>Ecdysozoa</taxon>
        <taxon>Arthropoda</taxon>
        <taxon>Hexapoda</taxon>
        <taxon>Insecta</taxon>
        <taxon>Pterygota</taxon>
        <taxon>Neoptera</taxon>
        <taxon>Endopterygota</taxon>
        <taxon>Coleoptera</taxon>
        <taxon>Polyphaga</taxon>
        <taxon>Cucujiformia</taxon>
        <taxon>Chrysomeloidea</taxon>
        <taxon>Chrysomelidae</taxon>
        <taxon>Chrysomelinae</taxon>
        <taxon>Chrysomelini</taxon>
        <taxon>Phaedon</taxon>
    </lineage>
</organism>